<dbReference type="OrthoDB" id="7266652at2"/>
<dbReference type="InterPro" id="IPR011644">
    <property type="entry name" value="Heme_NO-bd"/>
</dbReference>
<accession>A0A1I0EJ30</accession>
<proteinExistence type="predicted"/>
<evidence type="ECO:0000313" key="2">
    <source>
        <dbReference type="EMBL" id="SET45425.1"/>
    </source>
</evidence>
<dbReference type="STRING" id="430453.SAMN04487962_11013"/>
<gene>
    <name evidence="2" type="ORF">SAMN04487962_11013</name>
</gene>
<name>A0A1I0EJ30_9GAMM</name>
<dbReference type="AlphaFoldDB" id="A0A1I0EJ30"/>
<dbReference type="Pfam" id="PF07700">
    <property type="entry name" value="HNOB"/>
    <property type="match status" value="1"/>
</dbReference>
<feature type="domain" description="Heme NO-binding" evidence="1">
    <location>
        <begin position="3"/>
        <end position="159"/>
    </location>
</feature>
<reference evidence="3" key="1">
    <citation type="submission" date="2016-10" db="EMBL/GenBank/DDBJ databases">
        <authorList>
            <person name="Varghese N."/>
            <person name="Submissions S."/>
        </authorList>
    </citation>
    <scope>NUCLEOTIDE SEQUENCE [LARGE SCALE GENOMIC DNA]</scope>
    <source>
        <strain evidence="3">CGMCC 1.6489</strain>
    </source>
</reference>
<dbReference type="Proteomes" id="UP000198762">
    <property type="component" value="Unassembled WGS sequence"/>
</dbReference>
<evidence type="ECO:0000313" key="3">
    <source>
        <dbReference type="Proteomes" id="UP000198762"/>
    </source>
</evidence>
<dbReference type="Gene3D" id="3.90.1520.10">
    <property type="entry name" value="H-NOX domain"/>
    <property type="match status" value="1"/>
</dbReference>
<sequence length="187" mass="21600">MIGFIQKVLVDIIRTEGGEEALVAIGRKAGLDEVPDYRIDRDYPDDECLRLLQATGEYFGLDEDALYRLYADHFIRESRQLFPMFYQMAGSARAFLERQPRIHTVLASGLRNEESRERVRDKFEIDQQGDDLLVTYRSPNRLCGLYEALFNRVLQEFGETGFMKILDCQKRGAEACRFCLKVEAPGE</sequence>
<protein>
    <submittedName>
        <fullName evidence="2">Haem-NO-binding</fullName>
    </submittedName>
</protein>
<dbReference type="GO" id="GO:0020037">
    <property type="term" value="F:heme binding"/>
    <property type="evidence" value="ECO:0007669"/>
    <property type="project" value="InterPro"/>
</dbReference>
<dbReference type="EMBL" id="FOHZ01000010">
    <property type="protein sequence ID" value="SET45425.1"/>
    <property type="molecule type" value="Genomic_DNA"/>
</dbReference>
<dbReference type="RefSeq" id="WP_091851899.1">
    <property type="nucleotide sequence ID" value="NZ_FOHZ01000010.1"/>
</dbReference>
<keyword evidence="3" id="KW-1185">Reference proteome</keyword>
<evidence type="ECO:0000259" key="1">
    <source>
        <dbReference type="Pfam" id="PF07700"/>
    </source>
</evidence>
<organism evidence="2 3">
    <name type="scientific">Marinobacter segnicrescens</name>
    <dbReference type="NCBI Taxonomy" id="430453"/>
    <lineage>
        <taxon>Bacteria</taxon>
        <taxon>Pseudomonadati</taxon>
        <taxon>Pseudomonadota</taxon>
        <taxon>Gammaproteobacteria</taxon>
        <taxon>Pseudomonadales</taxon>
        <taxon>Marinobacteraceae</taxon>
        <taxon>Marinobacter</taxon>
    </lineage>
</organism>
<dbReference type="SUPFAM" id="SSF111126">
    <property type="entry name" value="Ligand-binding domain in the NO signalling and Golgi transport"/>
    <property type="match status" value="1"/>
</dbReference>
<dbReference type="InterPro" id="IPR038158">
    <property type="entry name" value="H-NOX_domain_sf"/>
</dbReference>
<dbReference type="InterPro" id="IPR024096">
    <property type="entry name" value="NO_sig/Golgi_transp_ligand-bd"/>
</dbReference>